<proteinExistence type="predicted"/>
<evidence type="ECO:0000313" key="1">
    <source>
        <dbReference type="EMBL" id="KKL49826.1"/>
    </source>
</evidence>
<dbReference type="AlphaFoldDB" id="A0A0F9D812"/>
<comment type="caution">
    <text evidence="1">The sequence shown here is derived from an EMBL/GenBank/DDBJ whole genome shotgun (WGS) entry which is preliminary data.</text>
</comment>
<feature type="non-terminal residue" evidence="1">
    <location>
        <position position="1"/>
    </location>
</feature>
<name>A0A0F9D812_9ZZZZ</name>
<organism evidence="1">
    <name type="scientific">marine sediment metagenome</name>
    <dbReference type="NCBI Taxonomy" id="412755"/>
    <lineage>
        <taxon>unclassified sequences</taxon>
        <taxon>metagenomes</taxon>
        <taxon>ecological metagenomes</taxon>
    </lineage>
</organism>
<dbReference type="EMBL" id="LAZR01032821">
    <property type="protein sequence ID" value="KKL49826.1"/>
    <property type="molecule type" value="Genomic_DNA"/>
</dbReference>
<reference evidence="1" key="1">
    <citation type="journal article" date="2015" name="Nature">
        <title>Complex archaea that bridge the gap between prokaryotes and eukaryotes.</title>
        <authorList>
            <person name="Spang A."/>
            <person name="Saw J.H."/>
            <person name="Jorgensen S.L."/>
            <person name="Zaremba-Niedzwiedzka K."/>
            <person name="Martijn J."/>
            <person name="Lind A.E."/>
            <person name="van Eijk R."/>
            <person name="Schleper C."/>
            <person name="Guy L."/>
            <person name="Ettema T.J."/>
        </authorList>
    </citation>
    <scope>NUCLEOTIDE SEQUENCE</scope>
</reference>
<sequence length="58" mass="6556">SWEIEDWAVEYEKLEKQIAGLKEWVRHDPACGYGPSQLRQPDGCDCGLTEALSEPPHS</sequence>
<accession>A0A0F9D812</accession>
<gene>
    <name evidence="1" type="ORF">LCGC14_2311640</name>
</gene>
<protein>
    <submittedName>
        <fullName evidence="1">Uncharacterized protein</fullName>
    </submittedName>
</protein>